<proteinExistence type="predicted"/>
<reference evidence="3" key="1">
    <citation type="submission" date="2016-10" db="EMBL/GenBank/DDBJ databases">
        <authorList>
            <person name="Varghese N."/>
            <person name="Submissions S."/>
        </authorList>
    </citation>
    <scope>NUCLEOTIDE SEQUENCE [LARGE SCALE GENOMIC DNA]</scope>
    <source>
        <strain evidence="3">DSM 45419</strain>
    </source>
</reference>
<feature type="region of interest" description="Disordered" evidence="1">
    <location>
        <begin position="57"/>
        <end position="76"/>
    </location>
</feature>
<dbReference type="AlphaFoldDB" id="A0A1G9QJS1"/>
<accession>A0A1G9QJS1</accession>
<organism evidence="2 3">
    <name type="scientific">Geodermatophilus siccatus</name>
    <dbReference type="NCBI Taxonomy" id="1137991"/>
    <lineage>
        <taxon>Bacteria</taxon>
        <taxon>Bacillati</taxon>
        <taxon>Actinomycetota</taxon>
        <taxon>Actinomycetes</taxon>
        <taxon>Geodermatophilales</taxon>
        <taxon>Geodermatophilaceae</taxon>
        <taxon>Geodermatophilus</taxon>
    </lineage>
</organism>
<sequence>MPIWTVQVTDREDETIEAGLLTTESGPLVALSEDGLLTRAWAPGQWRAVRQLTGVHAHPANRSDETDTLLSGRPCR</sequence>
<dbReference type="Proteomes" id="UP000198680">
    <property type="component" value="Unassembled WGS sequence"/>
</dbReference>
<name>A0A1G9QJS1_9ACTN</name>
<dbReference type="RefSeq" id="WP_091216319.1">
    <property type="nucleotide sequence ID" value="NZ_FNHE01000003.1"/>
</dbReference>
<protein>
    <submittedName>
        <fullName evidence="2">Uncharacterized protein</fullName>
    </submittedName>
</protein>
<keyword evidence="3" id="KW-1185">Reference proteome</keyword>
<evidence type="ECO:0000313" key="2">
    <source>
        <dbReference type="EMBL" id="SDM11259.1"/>
    </source>
</evidence>
<gene>
    <name evidence="2" type="ORF">SAMN05660642_01705</name>
</gene>
<evidence type="ECO:0000256" key="1">
    <source>
        <dbReference type="SAM" id="MobiDB-lite"/>
    </source>
</evidence>
<dbReference type="EMBL" id="FNHE01000003">
    <property type="protein sequence ID" value="SDM11259.1"/>
    <property type="molecule type" value="Genomic_DNA"/>
</dbReference>
<dbReference type="OrthoDB" id="5192611at2"/>
<evidence type="ECO:0000313" key="3">
    <source>
        <dbReference type="Proteomes" id="UP000198680"/>
    </source>
</evidence>